<dbReference type="Proteomes" id="UP001152797">
    <property type="component" value="Unassembled WGS sequence"/>
</dbReference>
<accession>A0A9P1GQZ1</accession>
<sequence>MNGGDMSSDAAQAGDGSGGRVPDFDDMAVLSDLAVPFVVQWSADESHRLQLDVALAGVAAICFAVSSKIQWGALAIFCAIASRALIPCEEAQVELSPLHWLVVRPYSPSVVSFVGSLSDEKKCLLTFQLSAGLNVLAAWIADPSPALTNDLRDFFEGPRVMLFDLVTLVTAAAGSAAVADVIDSAPVFRGKLPAAAVKTWRSLWPVLHQAALSPVRAIRLLLVAISLAMAAQPCACMLV</sequence>
<evidence type="ECO:0000313" key="1">
    <source>
        <dbReference type="EMBL" id="CAI4019262.1"/>
    </source>
</evidence>
<organism evidence="1">
    <name type="scientific">Cladocopium goreaui</name>
    <dbReference type="NCBI Taxonomy" id="2562237"/>
    <lineage>
        <taxon>Eukaryota</taxon>
        <taxon>Sar</taxon>
        <taxon>Alveolata</taxon>
        <taxon>Dinophyceae</taxon>
        <taxon>Suessiales</taxon>
        <taxon>Symbiodiniaceae</taxon>
        <taxon>Cladocopium</taxon>
    </lineage>
</organism>
<reference evidence="1" key="1">
    <citation type="submission" date="2022-10" db="EMBL/GenBank/DDBJ databases">
        <authorList>
            <person name="Chen Y."/>
            <person name="Dougan E. K."/>
            <person name="Chan C."/>
            <person name="Rhodes N."/>
            <person name="Thang M."/>
        </authorList>
    </citation>
    <scope>NUCLEOTIDE SEQUENCE</scope>
</reference>
<dbReference type="EMBL" id="CAMXCT030006739">
    <property type="protein sequence ID" value="CAL4806574.1"/>
    <property type="molecule type" value="Genomic_DNA"/>
</dbReference>
<comment type="caution">
    <text evidence="1">The sequence shown here is derived from an EMBL/GenBank/DDBJ whole genome shotgun (WGS) entry which is preliminary data.</text>
</comment>
<dbReference type="EMBL" id="CAMXCT010006739">
    <property type="protein sequence ID" value="CAI4019262.1"/>
    <property type="molecule type" value="Genomic_DNA"/>
</dbReference>
<protein>
    <submittedName>
        <fullName evidence="1">Uncharacterized protein</fullName>
    </submittedName>
</protein>
<dbReference type="AlphaFoldDB" id="A0A9P1GQZ1"/>
<evidence type="ECO:0000313" key="2">
    <source>
        <dbReference type="EMBL" id="CAL1172637.1"/>
    </source>
</evidence>
<dbReference type="EMBL" id="CAMXCT020006739">
    <property type="protein sequence ID" value="CAL1172637.1"/>
    <property type="molecule type" value="Genomic_DNA"/>
</dbReference>
<name>A0A9P1GQZ1_9DINO</name>
<proteinExistence type="predicted"/>
<reference evidence="2" key="2">
    <citation type="submission" date="2024-04" db="EMBL/GenBank/DDBJ databases">
        <authorList>
            <person name="Chen Y."/>
            <person name="Shah S."/>
            <person name="Dougan E. K."/>
            <person name="Thang M."/>
            <person name="Chan C."/>
        </authorList>
    </citation>
    <scope>NUCLEOTIDE SEQUENCE [LARGE SCALE GENOMIC DNA]</scope>
</reference>
<gene>
    <name evidence="1" type="ORF">C1SCF055_LOCUS43775</name>
</gene>
<evidence type="ECO:0000313" key="3">
    <source>
        <dbReference type="Proteomes" id="UP001152797"/>
    </source>
</evidence>
<keyword evidence="3" id="KW-1185">Reference proteome</keyword>